<gene>
    <name evidence="4" type="ORF">CU635_08755</name>
    <name evidence="5" type="ORF">CVD25_20090</name>
</gene>
<feature type="domain" description="NAD-dependent epimerase/dehydratase" evidence="2">
    <location>
        <begin position="3"/>
        <end position="219"/>
    </location>
</feature>
<dbReference type="Pfam" id="PF01370">
    <property type="entry name" value="Epimerase"/>
    <property type="match status" value="1"/>
</dbReference>
<keyword evidence="7" id="KW-1185">Reference proteome</keyword>
<dbReference type="CDD" id="cd05242">
    <property type="entry name" value="SDR_a8"/>
    <property type="match status" value="1"/>
</dbReference>
<comment type="similarity">
    <text evidence="1">Belongs to the NAD(P)-dependent epimerase/dehydratase family. SDR39U1 subfamily.</text>
</comment>
<comment type="caution">
    <text evidence="4">The sequence shown here is derived from an EMBL/GenBank/DDBJ whole genome shotgun (WGS) entry which is preliminary data.</text>
</comment>
<dbReference type="EMBL" id="PGVD01000071">
    <property type="protein sequence ID" value="PLR90820.1"/>
    <property type="molecule type" value="Genomic_DNA"/>
</dbReference>
<evidence type="ECO:0000313" key="7">
    <source>
        <dbReference type="Proteomes" id="UP000235114"/>
    </source>
</evidence>
<dbReference type="SUPFAM" id="SSF51735">
    <property type="entry name" value="NAD(P)-binding Rossmann-fold domains"/>
    <property type="match status" value="1"/>
</dbReference>
<sequence>MKIALTGGTGFVGKALTGELLKEGHEIVILTRNVEEKTNKENIKYVQWLNNDDHPETELQGTQIIINLAGESLGGRRWTVEQKQRIFNSRMEANGEVLNMINKLEQKPLALINASAVGFYGVSESKTFTEKETKPGNDFLAQTVEQWEETVAQAGEQYGVRTVFCRFGLILDKHEGAFPRMVLPYRLFAGGTIGSGRQWVSWIHIRDAVRAIVFAINHDRLEGPINFTAPYPVTMKEFGKTISSVIKRPHWMPVPAFALKQLLGEMSTLVLEGQKVLPVKLEANGFSFKYPTLPEALTDILQ</sequence>
<dbReference type="PANTHER" id="PTHR11092">
    <property type="entry name" value="SUGAR NUCLEOTIDE EPIMERASE RELATED"/>
    <property type="match status" value="1"/>
</dbReference>
<dbReference type="NCBIfam" id="TIGR01777">
    <property type="entry name" value="yfcH"/>
    <property type="match status" value="1"/>
</dbReference>
<evidence type="ECO:0000256" key="1">
    <source>
        <dbReference type="ARBA" id="ARBA00009353"/>
    </source>
</evidence>
<dbReference type="Pfam" id="PF08338">
    <property type="entry name" value="DUF1731"/>
    <property type="match status" value="1"/>
</dbReference>
<evidence type="ECO:0000259" key="2">
    <source>
        <dbReference type="Pfam" id="PF01370"/>
    </source>
</evidence>
<proteinExistence type="inferred from homology"/>
<reference evidence="5 7" key="2">
    <citation type="submission" date="2017-12" db="EMBL/GenBank/DDBJ databases">
        <title>Comparative Functional Genomics of Dry Heat Resistant strains isolated from the Viking Spacecraft.</title>
        <authorList>
            <person name="Seuylemezian A."/>
            <person name="Cooper K."/>
            <person name="Vaishampayan P."/>
        </authorList>
    </citation>
    <scope>NUCLEOTIDE SEQUENCE [LARGE SCALE GENOMIC DNA]</scope>
    <source>
        <strain evidence="5 7">ATCC 29669</strain>
    </source>
</reference>
<dbReference type="RefSeq" id="WP_101576972.1">
    <property type="nucleotide sequence ID" value="NZ_PGVA01000018.1"/>
</dbReference>
<dbReference type="EMBL" id="PGVA01000018">
    <property type="protein sequence ID" value="PLR83635.1"/>
    <property type="molecule type" value="Genomic_DNA"/>
</dbReference>
<dbReference type="InterPro" id="IPR036291">
    <property type="entry name" value="NAD(P)-bd_dom_sf"/>
</dbReference>
<evidence type="ECO:0000313" key="6">
    <source>
        <dbReference type="Proteomes" id="UP000234951"/>
    </source>
</evidence>
<feature type="domain" description="DUF1731" evidence="3">
    <location>
        <begin position="254"/>
        <end position="300"/>
    </location>
</feature>
<name>A0A2N5GN48_9BACI</name>
<evidence type="ECO:0000259" key="3">
    <source>
        <dbReference type="Pfam" id="PF08338"/>
    </source>
</evidence>
<organism evidence="4 6">
    <name type="scientific">Bacillus canaveralius</name>
    <dbReference type="NCBI Taxonomy" id="1403243"/>
    <lineage>
        <taxon>Bacteria</taxon>
        <taxon>Bacillati</taxon>
        <taxon>Bacillota</taxon>
        <taxon>Bacilli</taxon>
        <taxon>Bacillales</taxon>
        <taxon>Bacillaceae</taxon>
        <taxon>Bacillus</taxon>
    </lineage>
</organism>
<evidence type="ECO:0000313" key="5">
    <source>
        <dbReference type="EMBL" id="PLR90820.1"/>
    </source>
</evidence>
<dbReference type="InterPro" id="IPR013549">
    <property type="entry name" value="DUF1731"/>
</dbReference>
<dbReference type="Gene3D" id="3.40.50.720">
    <property type="entry name" value="NAD(P)-binding Rossmann-like Domain"/>
    <property type="match status" value="1"/>
</dbReference>
<dbReference type="OrthoDB" id="9801773at2"/>
<protein>
    <submittedName>
        <fullName evidence="4">TIGR01777 family protein</fullName>
    </submittedName>
</protein>
<dbReference type="AlphaFoldDB" id="A0A2N5GN48"/>
<dbReference type="PANTHER" id="PTHR11092:SF0">
    <property type="entry name" value="EPIMERASE FAMILY PROTEIN SDR39U1"/>
    <property type="match status" value="1"/>
</dbReference>
<dbReference type="InterPro" id="IPR001509">
    <property type="entry name" value="Epimerase_deHydtase"/>
</dbReference>
<dbReference type="Proteomes" id="UP000235114">
    <property type="component" value="Unassembled WGS sequence"/>
</dbReference>
<accession>A0A2N5GN48</accession>
<evidence type="ECO:0000313" key="4">
    <source>
        <dbReference type="EMBL" id="PLR83635.1"/>
    </source>
</evidence>
<dbReference type="Proteomes" id="UP000234951">
    <property type="component" value="Unassembled WGS sequence"/>
</dbReference>
<reference evidence="4 6" key="1">
    <citation type="submission" date="2017-11" db="EMBL/GenBank/DDBJ databases">
        <title>Comparitive Functional Genomics of Dry Heat Resistant strains isolated from the Viking Spacecraft.</title>
        <authorList>
            <person name="Seuylemezian A."/>
            <person name="Cooper K."/>
            <person name="Vaishampayan P."/>
        </authorList>
    </citation>
    <scope>NUCLEOTIDE SEQUENCE [LARGE SCALE GENOMIC DNA]</scope>
    <source>
        <strain evidence="4 6">M4.6</strain>
    </source>
</reference>
<dbReference type="InterPro" id="IPR010099">
    <property type="entry name" value="SDR39U1"/>
</dbReference>